<proteinExistence type="inferred from homology"/>
<keyword evidence="5 10" id="KW-0547">Nucleotide-binding</keyword>
<dbReference type="AlphaFoldDB" id="A0A553H2Y3"/>
<keyword evidence="8" id="KW-0311">Gluconate utilization</keyword>
<comment type="catalytic activity">
    <reaction evidence="9 10">
        <text>D-gluconate + ATP = 6-phospho-D-gluconate + ADP + H(+)</text>
        <dbReference type="Rhea" id="RHEA:19433"/>
        <dbReference type="ChEBI" id="CHEBI:15378"/>
        <dbReference type="ChEBI" id="CHEBI:18391"/>
        <dbReference type="ChEBI" id="CHEBI:30616"/>
        <dbReference type="ChEBI" id="CHEBI:58759"/>
        <dbReference type="ChEBI" id="CHEBI:456216"/>
        <dbReference type="EC" id="2.7.1.12"/>
    </reaction>
</comment>
<dbReference type="Gene3D" id="3.40.50.300">
    <property type="entry name" value="P-loop containing nucleotide triphosphate hydrolases"/>
    <property type="match status" value="1"/>
</dbReference>
<dbReference type="CDD" id="cd02021">
    <property type="entry name" value="GntK"/>
    <property type="match status" value="1"/>
</dbReference>
<evidence type="ECO:0000256" key="7">
    <source>
        <dbReference type="ARBA" id="ARBA00022840"/>
    </source>
</evidence>
<comment type="caution">
    <text evidence="11">The sequence shown here is derived from an EMBL/GenBank/DDBJ whole genome shotgun (WGS) entry which is preliminary data.</text>
</comment>
<evidence type="ECO:0000256" key="2">
    <source>
        <dbReference type="ARBA" id="ARBA00008420"/>
    </source>
</evidence>
<keyword evidence="7 10" id="KW-0067">ATP-binding</keyword>
<evidence type="ECO:0000256" key="10">
    <source>
        <dbReference type="RuleBase" id="RU363066"/>
    </source>
</evidence>
<comment type="similarity">
    <text evidence="2 10">Belongs to the gluconokinase GntK/GntV family.</text>
</comment>
<evidence type="ECO:0000313" key="11">
    <source>
        <dbReference type="EMBL" id="TRX76111.1"/>
    </source>
</evidence>
<dbReference type="PANTHER" id="PTHR43442">
    <property type="entry name" value="GLUCONOKINASE-RELATED"/>
    <property type="match status" value="1"/>
</dbReference>
<dbReference type="GO" id="GO:0019521">
    <property type="term" value="P:D-gluconate metabolic process"/>
    <property type="evidence" value="ECO:0007669"/>
    <property type="project" value="UniProtKB-KW"/>
</dbReference>
<comment type="pathway">
    <text evidence="1">Carbohydrate acid metabolism.</text>
</comment>
<evidence type="ECO:0000256" key="4">
    <source>
        <dbReference type="ARBA" id="ARBA00022679"/>
    </source>
</evidence>
<dbReference type="FunFam" id="3.40.50.300:FF:000522">
    <property type="entry name" value="Gluconokinase"/>
    <property type="match status" value="1"/>
</dbReference>
<dbReference type="EMBL" id="VJOY01000002">
    <property type="protein sequence ID" value="TRX76111.1"/>
    <property type="molecule type" value="Genomic_DNA"/>
</dbReference>
<dbReference type="GO" id="GO:0046316">
    <property type="term" value="F:gluconokinase activity"/>
    <property type="evidence" value="ECO:0007669"/>
    <property type="project" value="UniProtKB-EC"/>
</dbReference>
<evidence type="ECO:0000256" key="8">
    <source>
        <dbReference type="ARBA" id="ARBA00023064"/>
    </source>
</evidence>
<dbReference type="Proteomes" id="UP000315235">
    <property type="component" value="Unassembled WGS sequence"/>
</dbReference>
<organism evidence="11 12">
    <name type="scientific">Pseudomonas mangiferae</name>
    <dbReference type="NCBI Taxonomy" id="2593654"/>
    <lineage>
        <taxon>Bacteria</taxon>
        <taxon>Pseudomonadati</taxon>
        <taxon>Pseudomonadota</taxon>
        <taxon>Gammaproteobacteria</taxon>
        <taxon>Pseudomonadales</taxon>
        <taxon>Pseudomonadaceae</taxon>
        <taxon>Pseudomonas</taxon>
    </lineage>
</organism>
<evidence type="ECO:0000256" key="1">
    <source>
        <dbReference type="ARBA" id="ARBA00004761"/>
    </source>
</evidence>
<name>A0A553H2Y3_9PSED</name>
<sequence length="183" mass="19743">MSSSETLRPGWIVLVMGVSGSGKTSVGARLAARLGWGFSDADEFHSAANKAKMASGVALTDDDRRPWLQAMRAAIETRQAGGGRHVFACSALKRAYRQALSGDDPSLLTVFLDGPPEVLADRLTRRSGHFFDPRLLESQLATLEPPTAEDAWRVDIQQPLARIVDDLAKRIEALPAPPLPGKS</sequence>
<dbReference type="OrthoDB" id="9795716at2"/>
<dbReference type="NCBIfam" id="TIGR01313">
    <property type="entry name" value="therm_gnt_kin"/>
    <property type="match status" value="1"/>
</dbReference>
<dbReference type="Pfam" id="PF01202">
    <property type="entry name" value="SKI"/>
    <property type="match status" value="1"/>
</dbReference>
<keyword evidence="6 10" id="KW-0418">Kinase</keyword>
<dbReference type="GO" id="GO:0005524">
    <property type="term" value="F:ATP binding"/>
    <property type="evidence" value="ECO:0007669"/>
    <property type="project" value="UniProtKB-KW"/>
</dbReference>
<keyword evidence="4 10" id="KW-0808">Transferase</keyword>
<accession>A0A553H2Y3</accession>
<dbReference type="EC" id="2.7.1.12" evidence="3 10"/>
<dbReference type="InterPro" id="IPR006001">
    <property type="entry name" value="Therm_gnt_kin"/>
</dbReference>
<dbReference type="RefSeq" id="WP_143486739.1">
    <property type="nucleotide sequence ID" value="NZ_VJOY01000002.1"/>
</dbReference>
<evidence type="ECO:0000256" key="9">
    <source>
        <dbReference type="ARBA" id="ARBA00048090"/>
    </source>
</evidence>
<evidence type="ECO:0000313" key="12">
    <source>
        <dbReference type="Proteomes" id="UP000315235"/>
    </source>
</evidence>
<reference evidence="11 12" key="1">
    <citation type="submission" date="2019-07" db="EMBL/GenBank/DDBJ databases">
        <title>Pseudomonas mangiferae sp. nov., isolated from bark of mango tree in Thailand.</title>
        <authorList>
            <person name="Srisuk N."/>
            <person name="Anurat P."/>
        </authorList>
    </citation>
    <scope>NUCLEOTIDE SEQUENCE [LARGE SCALE GENOMIC DNA]</scope>
    <source>
        <strain evidence="11 12">DMKU_BBB3-04</strain>
    </source>
</reference>
<protein>
    <recommendedName>
        <fullName evidence="3 10">Gluconokinase</fullName>
        <ecNumber evidence="3 10">2.7.1.12</ecNumber>
    </recommendedName>
</protein>
<dbReference type="GO" id="GO:0005737">
    <property type="term" value="C:cytoplasm"/>
    <property type="evidence" value="ECO:0007669"/>
    <property type="project" value="TreeGrafter"/>
</dbReference>
<evidence type="ECO:0000256" key="6">
    <source>
        <dbReference type="ARBA" id="ARBA00022777"/>
    </source>
</evidence>
<evidence type="ECO:0000256" key="5">
    <source>
        <dbReference type="ARBA" id="ARBA00022741"/>
    </source>
</evidence>
<dbReference type="InterPro" id="IPR027417">
    <property type="entry name" value="P-loop_NTPase"/>
</dbReference>
<keyword evidence="12" id="KW-1185">Reference proteome</keyword>
<gene>
    <name evidence="11" type="ORF">FM069_02675</name>
</gene>
<dbReference type="SUPFAM" id="SSF52540">
    <property type="entry name" value="P-loop containing nucleoside triphosphate hydrolases"/>
    <property type="match status" value="1"/>
</dbReference>
<dbReference type="PANTHER" id="PTHR43442:SF3">
    <property type="entry name" value="GLUCONOKINASE-RELATED"/>
    <property type="match status" value="1"/>
</dbReference>
<dbReference type="InterPro" id="IPR031322">
    <property type="entry name" value="Shikimate/glucono_kinase"/>
</dbReference>
<evidence type="ECO:0000256" key="3">
    <source>
        <dbReference type="ARBA" id="ARBA00012054"/>
    </source>
</evidence>